<accession>A0A839K451</accession>
<feature type="domain" description="PilZ" evidence="1">
    <location>
        <begin position="3"/>
        <end position="100"/>
    </location>
</feature>
<dbReference type="RefSeq" id="WP_228353432.1">
    <property type="nucleotide sequence ID" value="NZ_JACEGA010000001.1"/>
</dbReference>
<organism evidence="2 3">
    <name type="scientific">Variimorphobacter saccharofermentans</name>
    <dbReference type="NCBI Taxonomy" id="2755051"/>
    <lineage>
        <taxon>Bacteria</taxon>
        <taxon>Bacillati</taxon>
        <taxon>Bacillota</taxon>
        <taxon>Clostridia</taxon>
        <taxon>Lachnospirales</taxon>
        <taxon>Lachnospiraceae</taxon>
        <taxon>Variimorphobacter</taxon>
    </lineage>
</organism>
<dbReference type="GO" id="GO:0035438">
    <property type="term" value="F:cyclic-di-GMP binding"/>
    <property type="evidence" value="ECO:0007669"/>
    <property type="project" value="InterPro"/>
</dbReference>
<reference evidence="2 3" key="1">
    <citation type="submission" date="2020-07" db="EMBL/GenBank/DDBJ databases">
        <title>Characterization and genome sequencing of isolate MD1, a novel member within the family Lachnospiraceae.</title>
        <authorList>
            <person name="Rettenmaier R."/>
            <person name="Di Bello L."/>
            <person name="Zinser C."/>
            <person name="Scheitz K."/>
            <person name="Liebl W."/>
            <person name="Zverlov V."/>
        </authorList>
    </citation>
    <scope>NUCLEOTIDE SEQUENCE [LARGE SCALE GENOMIC DNA]</scope>
    <source>
        <strain evidence="2 3">MD1</strain>
    </source>
</reference>
<keyword evidence="3" id="KW-1185">Reference proteome</keyword>
<dbReference type="AlphaFoldDB" id="A0A839K451"/>
<dbReference type="Gene3D" id="2.40.10.220">
    <property type="entry name" value="predicted glycosyltransferase like domains"/>
    <property type="match status" value="1"/>
</dbReference>
<name>A0A839K451_9FIRM</name>
<gene>
    <name evidence="2" type="ORF">H0486_13100</name>
</gene>
<protein>
    <submittedName>
        <fullName evidence="2">PilZ domain-containing protein</fullName>
    </submittedName>
</protein>
<sequence>MEERRRAKRMPIMLSLEILDLYKQDNVLVSNLHAPIEVTDISKTGMGFISESTLPIGYYFDASINLGMTSDTLHCVIKIIRSQPIDDKKTAYGCEFVGMASILSYLFDDYEHNIDDHNNSENNNDVK</sequence>
<evidence type="ECO:0000313" key="2">
    <source>
        <dbReference type="EMBL" id="MBB2183809.1"/>
    </source>
</evidence>
<evidence type="ECO:0000259" key="1">
    <source>
        <dbReference type="Pfam" id="PF07238"/>
    </source>
</evidence>
<comment type="caution">
    <text evidence="2">The sequence shown here is derived from an EMBL/GenBank/DDBJ whole genome shotgun (WGS) entry which is preliminary data.</text>
</comment>
<evidence type="ECO:0000313" key="3">
    <source>
        <dbReference type="Proteomes" id="UP000574276"/>
    </source>
</evidence>
<dbReference type="EMBL" id="JACEGA010000001">
    <property type="protein sequence ID" value="MBB2183809.1"/>
    <property type="molecule type" value="Genomic_DNA"/>
</dbReference>
<dbReference type="Pfam" id="PF07238">
    <property type="entry name" value="PilZ"/>
    <property type="match status" value="1"/>
</dbReference>
<proteinExistence type="predicted"/>
<dbReference type="SUPFAM" id="SSF141371">
    <property type="entry name" value="PilZ domain-like"/>
    <property type="match status" value="1"/>
</dbReference>
<dbReference type="InterPro" id="IPR009875">
    <property type="entry name" value="PilZ_domain"/>
</dbReference>
<dbReference type="Proteomes" id="UP000574276">
    <property type="component" value="Unassembled WGS sequence"/>
</dbReference>